<dbReference type="AlphaFoldDB" id="A0A953HQE2"/>
<protein>
    <submittedName>
        <fullName evidence="6">DoxX family protein</fullName>
    </submittedName>
</protein>
<evidence type="ECO:0000256" key="4">
    <source>
        <dbReference type="ARBA" id="ARBA00023136"/>
    </source>
</evidence>
<comment type="subcellular location">
    <subcellularLocation>
        <location evidence="1">Membrane</location>
        <topology evidence="1">Multi-pass membrane protein</topology>
    </subcellularLocation>
</comment>
<comment type="caution">
    <text evidence="6">The sequence shown here is derived from an EMBL/GenBank/DDBJ whole genome shotgun (WGS) entry which is preliminary data.</text>
</comment>
<dbReference type="EMBL" id="JAHVHU010000031">
    <property type="protein sequence ID" value="MBY5960279.1"/>
    <property type="molecule type" value="Genomic_DNA"/>
</dbReference>
<feature type="transmembrane region" description="Helical" evidence="5">
    <location>
        <begin position="93"/>
        <end position="111"/>
    </location>
</feature>
<keyword evidence="3 5" id="KW-1133">Transmembrane helix</keyword>
<evidence type="ECO:0000313" key="7">
    <source>
        <dbReference type="Proteomes" id="UP000753961"/>
    </source>
</evidence>
<keyword evidence="2 5" id="KW-0812">Transmembrane</keyword>
<feature type="transmembrane region" description="Helical" evidence="5">
    <location>
        <begin position="12"/>
        <end position="30"/>
    </location>
</feature>
<dbReference type="Pfam" id="PF13564">
    <property type="entry name" value="DoxX_2"/>
    <property type="match status" value="1"/>
</dbReference>
<evidence type="ECO:0000256" key="1">
    <source>
        <dbReference type="ARBA" id="ARBA00004141"/>
    </source>
</evidence>
<proteinExistence type="predicted"/>
<reference evidence="6" key="1">
    <citation type="submission" date="2021-06" db="EMBL/GenBank/DDBJ databases">
        <title>44 bacteria genomes isolated from Dapeng, Shenzhen.</title>
        <authorList>
            <person name="Zheng W."/>
            <person name="Yu S."/>
            <person name="Huang Y."/>
        </authorList>
    </citation>
    <scope>NUCLEOTIDE SEQUENCE</scope>
    <source>
        <strain evidence="6">DP5N28-2</strain>
    </source>
</reference>
<organism evidence="6 7">
    <name type="scientific">Membranihabitans marinus</name>
    <dbReference type="NCBI Taxonomy" id="1227546"/>
    <lineage>
        <taxon>Bacteria</taxon>
        <taxon>Pseudomonadati</taxon>
        <taxon>Bacteroidota</taxon>
        <taxon>Saprospiria</taxon>
        <taxon>Saprospirales</taxon>
        <taxon>Saprospiraceae</taxon>
        <taxon>Membranihabitans</taxon>
    </lineage>
</organism>
<evidence type="ECO:0000256" key="5">
    <source>
        <dbReference type="SAM" id="Phobius"/>
    </source>
</evidence>
<evidence type="ECO:0000313" key="6">
    <source>
        <dbReference type="EMBL" id="MBY5960279.1"/>
    </source>
</evidence>
<dbReference type="Proteomes" id="UP000753961">
    <property type="component" value="Unassembled WGS sequence"/>
</dbReference>
<feature type="transmembrane region" description="Helical" evidence="5">
    <location>
        <begin position="70"/>
        <end position="87"/>
    </location>
</feature>
<dbReference type="GO" id="GO:0016020">
    <property type="term" value="C:membrane"/>
    <property type="evidence" value="ECO:0007669"/>
    <property type="project" value="UniProtKB-SubCell"/>
</dbReference>
<feature type="transmembrane region" description="Helical" evidence="5">
    <location>
        <begin position="42"/>
        <end position="63"/>
    </location>
</feature>
<dbReference type="RefSeq" id="WP_222581828.1">
    <property type="nucleotide sequence ID" value="NZ_JAHVHU010000031.1"/>
</dbReference>
<evidence type="ECO:0000256" key="2">
    <source>
        <dbReference type="ARBA" id="ARBA00022692"/>
    </source>
</evidence>
<sequence length="130" mass="14195">MGQKNKNLPGSIIIFLLAIMYLGTGISKLIQADAQVNDFESWGYSPGFMLVIGVVELLGAIGLIIPRTRFVAVLALATLMLGAIGTHLINAEYLRALLPLILLVLLVYVLLRNKATIQDANLTEKDQVQY</sequence>
<accession>A0A953HQE2</accession>
<gene>
    <name evidence="6" type="ORF">KUV50_19175</name>
</gene>
<dbReference type="InterPro" id="IPR032808">
    <property type="entry name" value="DoxX"/>
</dbReference>
<evidence type="ECO:0000256" key="3">
    <source>
        <dbReference type="ARBA" id="ARBA00022989"/>
    </source>
</evidence>
<keyword evidence="4 5" id="KW-0472">Membrane</keyword>
<name>A0A953HQE2_9BACT</name>
<keyword evidence="7" id="KW-1185">Reference proteome</keyword>